<dbReference type="NCBIfam" id="NF047835">
    <property type="entry name" value="UbiqAccUbiK"/>
    <property type="match status" value="1"/>
</dbReference>
<dbReference type="HAMAP" id="MF_02216">
    <property type="entry name" value="UbiK"/>
    <property type="match status" value="1"/>
</dbReference>
<dbReference type="OrthoDB" id="5297354at2"/>
<dbReference type="GO" id="GO:0005829">
    <property type="term" value="C:cytosol"/>
    <property type="evidence" value="ECO:0007669"/>
    <property type="project" value="TreeGrafter"/>
</dbReference>
<dbReference type="RefSeq" id="WP_096527437.1">
    <property type="nucleotide sequence ID" value="NZ_AP014836.1"/>
</dbReference>
<name>A0A1Q2SP93_9GAMM</name>
<dbReference type="AlphaFoldDB" id="A0A1Q2SP93"/>
<keyword evidence="1" id="KW-0831">Ubiquinone biosynthesis</keyword>
<protein>
    <recommendedName>
        <fullName evidence="1">Ubiquinone biosynthesis accessory factor UbiK</fullName>
    </recommendedName>
</protein>
<reference evidence="2 3" key="1">
    <citation type="journal article" date="2017" name="ISME J.">
        <title>An acid-tolerant ammonia-oxidizing ?-proteobacterium from soil.</title>
        <authorList>
            <person name="Hayatsu M."/>
            <person name="Tago K."/>
            <person name="Uchiyama I."/>
            <person name="Toyoda A."/>
            <person name="Wang Y."/>
            <person name="Shimomura Y."/>
            <person name="Okubo T."/>
            <person name="Kurisu F."/>
            <person name="Hirono Y."/>
            <person name="Nonaka K."/>
            <person name="Akiyama H."/>
            <person name="Itoh T."/>
            <person name="Takami H."/>
        </authorList>
    </citation>
    <scope>NUCLEOTIDE SEQUENCE [LARGE SCALE GENOMIC DNA]</scope>
    <source>
        <strain evidence="2 3">TAO100</strain>
    </source>
</reference>
<dbReference type="Proteomes" id="UP000243679">
    <property type="component" value="Chromosome"/>
</dbReference>
<dbReference type="InterPro" id="IPR007475">
    <property type="entry name" value="UbiK"/>
</dbReference>
<dbReference type="PANTHER" id="PTHR38040:SF1">
    <property type="entry name" value="UBIQUINONE BIOSYNTHESIS ACCESSORY FACTOR UBIK"/>
    <property type="match status" value="1"/>
</dbReference>
<dbReference type="UniPathway" id="UPA00232"/>
<evidence type="ECO:0000313" key="3">
    <source>
        <dbReference type="Proteomes" id="UP000243679"/>
    </source>
</evidence>
<organism evidence="2 3">
    <name type="scientific">Candidatus Nitrosoglobus terrae</name>
    <dbReference type="NCBI Taxonomy" id="1630141"/>
    <lineage>
        <taxon>Bacteria</taxon>
        <taxon>Pseudomonadati</taxon>
        <taxon>Pseudomonadota</taxon>
        <taxon>Gammaproteobacteria</taxon>
        <taxon>Chromatiales</taxon>
        <taxon>Chromatiaceae</taxon>
        <taxon>Candidatus Nitrosoglobus</taxon>
    </lineage>
</organism>
<proteinExistence type="inferred from homology"/>
<comment type="pathway">
    <text evidence="1">Cofactor biosynthesis; ubiquinone biosynthesis.</text>
</comment>
<comment type="function">
    <text evidence="1">Required for efficient ubiquinone (coenzyme Q) biosynthesis. UbiK is probably an accessory factor of Ubi enzymes and facilitates ubiquinone biosynthesis by acting as an assembly factor, a targeting factor, or both.</text>
</comment>
<comment type="similarity">
    <text evidence="1">Belongs to the UbiK family.</text>
</comment>
<evidence type="ECO:0000256" key="1">
    <source>
        <dbReference type="HAMAP-Rule" id="MF_02216"/>
    </source>
</evidence>
<dbReference type="EMBL" id="AP014836">
    <property type="protein sequence ID" value="BAW80946.1"/>
    <property type="molecule type" value="Genomic_DNA"/>
</dbReference>
<dbReference type="GO" id="GO:0006744">
    <property type="term" value="P:ubiquinone biosynthetic process"/>
    <property type="evidence" value="ECO:0007669"/>
    <property type="project" value="UniProtKB-UniRule"/>
</dbReference>
<evidence type="ECO:0000313" key="2">
    <source>
        <dbReference type="EMBL" id="BAW80946.1"/>
    </source>
</evidence>
<dbReference type="PANTHER" id="PTHR38040">
    <property type="entry name" value="UBIQUINONE BIOSYNTHESIS ACCESSORY FACTOR UBIK"/>
    <property type="match status" value="1"/>
</dbReference>
<keyword evidence="3" id="KW-1185">Reference proteome</keyword>
<sequence>MIEPKILDDLARKLADSVPRGLQDFQRDVEKNFRATLNSAFARLDLVTREEFDVQQAVLARTRMKLEALETQVVELEVQAGLRKESQKPLEEQT</sequence>
<accession>A0A1Q2SP93</accession>
<comment type="subcellular location">
    <subcellularLocation>
        <location evidence="1">Cytoplasm</location>
    </subcellularLocation>
</comment>
<dbReference type="Pfam" id="PF04380">
    <property type="entry name" value="BMFP"/>
    <property type="match status" value="1"/>
</dbReference>
<gene>
    <name evidence="1" type="primary">ubiK</name>
    <name evidence="2" type="ORF">TAO_1576</name>
</gene>
<keyword evidence="1" id="KW-0963">Cytoplasm</keyword>
<dbReference type="KEGG" id="ntt:TAO_1576"/>